<sequence length="293" mass="33467">MEEERPLLPASKPVMKKIRSSRGFLPKVRLKLARIMKALGRSAARLRPRSKPSFRLNLCMQKDLQSTTKGKPPHTPYFNSYHMSHVKAHKGLVTSAHHHVNDPFQPPPSHHPRYCDGGRDDDDKFDSESLALLHSRTSNKHGDISPTPHVNLPLRKKAQPSNDHLVLSCNPKKHGHMAFIGHDDHWLKLRIRRWQHRMNGTLTSLGPHKMDHVPRDVPKGCVGVYVGLEQTRFIVPILHLNHPLFASLFECMHDNEGFSQSGPLWIPCDVAEFETLHSQVKQLSKKHRHGYSL</sequence>
<accession>A0A9D4Z6T4</accession>
<gene>
    <name evidence="3" type="ORF">GOP47_0023276</name>
</gene>
<dbReference type="Pfam" id="PF02519">
    <property type="entry name" value="Auxin_inducible"/>
    <property type="match status" value="1"/>
</dbReference>
<evidence type="ECO:0000256" key="1">
    <source>
        <dbReference type="ARBA" id="ARBA00006974"/>
    </source>
</evidence>
<evidence type="ECO:0000313" key="3">
    <source>
        <dbReference type="EMBL" id="KAI5062737.1"/>
    </source>
</evidence>
<dbReference type="OrthoDB" id="1026046at2759"/>
<dbReference type="PANTHER" id="PTHR31374:SF32">
    <property type="entry name" value="SAUR FAMILY PROTEIN"/>
    <property type="match status" value="1"/>
</dbReference>
<feature type="region of interest" description="Disordered" evidence="2">
    <location>
        <begin position="98"/>
        <end position="120"/>
    </location>
</feature>
<organism evidence="3 4">
    <name type="scientific">Adiantum capillus-veneris</name>
    <name type="common">Maidenhair fern</name>
    <dbReference type="NCBI Taxonomy" id="13818"/>
    <lineage>
        <taxon>Eukaryota</taxon>
        <taxon>Viridiplantae</taxon>
        <taxon>Streptophyta</taxon>
        <taxon>Embryophyta</taxon>
        <taxon>Tracheophyta</taxon>
        <taxon>Polypodiopsida</taxon>
        <taxon>Polypodiidae</taxon>
        <taxon>Polypodiales</taxon>
        <taxon>Pteridineae</taxon>
        <taxon>Pteridaceae</taxon>
        <taxon>Vittarioideae</taxon>
        <taxon>Adiantum</taxon>
    </lineage>
</organism>
<proteinExistence type="inferred from homology"/>
<dbReference type="EMBL" id="JABFUD020000022">
    <property type="protein sequence ID" value="KAI5062737.1"/>
    <property type="molecule type" value="Genomic_DNA"/>
</dbReference>
<comment type="caution">
    <text evidence="3">The sequence shown here is derived from an EMBL/GenBank/DDBJ whole genome shotgun (WGS) entry which is preliminary data.</text>
</comment>
<dbReference type="GO" id="GO:0009733">
    <property type="term" value="P:response to auxin"/>
    <property type="evidence" value="ECO:0007669"/>
    <property type="project" value="InterPro"/>
</dbReference>
<keyword evidence="4" id="KW-1185">Reference proteome</keyword>
<dbReference type="Proteomes" id="UP000886520">
    <property type="component" value="Chromosome 22"/>
</dbReference>
<dbReference type="InterPro" id="IPR003676">
    <property type="entry name" value="SAUR_fam"/>
</dbReference>
<name>A0A9D4Z6T4_ADICA</name>
<evidence type="ECO:0000313" key="4">
    <source>
        <dbReference type="Proteomes" id="UP000886520"/>
    </source>
</evidence>
<dbReference type="PANTHER" id="PTHR31374">
    <property type="entry name" value="AUXIN-INDUCED PROTEIN-LIKE-RELATED"/>
    <property type="match status" value="1"/>
</dbReference>
<comment type="similarity">
    <text evidence="1">Belongs to the ARG7 family.</text>
</comment>
<protein>
    <submittedName>
        <fullName evidence="3">Uncharacterized protein</fullName>
    </submittedName>
</protein>
<evidence type="ECO:0000256" key="2">
    <source>
        <dbReference type="SAM" id="MobiDB-lite"/>
    </source>
</evidence>
<reference evidence="3" key="1">
    <citation type="submission" date="2021-01" db="EMBL/GenBank/DDBJ databases">
        <title>Adiantum capillus-veneris genome.</title>
        <authorList>
            <person name="Fang Y."/>
            <person name="Liao Q."/>
        </authorList>
    </citation>
    <scope>NUCLEOTIDE SEQUENCE</scope>
    <source>
        <strain evidence="3">H3</strain>
        <tissue evidence="3">Leaf</tissue>
    </source>
</reference>
<dbReference type="AlphaFoldDB" id="A0A9D4Z6T4"/>